<dbReference type="GO" id="GO:0019509">
    <property type="term" value="P:L-methionine salvage from methylthioadenosine"/>
    <property type="evidence" value="ECO:0007669"/>
    <property type="project" value="UniProtKB-UniRule"/>
</dbReference>
<dbReference type="SUPFAM" id="SSF53167">
    <property type="entry name" value="Purine and uridine phosphorylases"/>
    <property type="match status" value="1"/>
</dbReference>
<comment type="catalytic activity">
    <reaction evidence="4">
        <text>S-methyl-5'-thioadenosine + phosphate = 5-(methylsulfanyl)-alpha-D-ribose 1-phosphate + adenine</text>
        <dbReference type="Rhea" id="RHEA:11852"/>
        <dbReference type="ChEBI" id="CHEBI:16708"/>
        <dbReference type="ChEBI" id="CHEBI:17509"/>
        <dbReference type="ChEBI" id="CHEBI:43474"/>
        <dbReference type="ChEBI" id="CHEBI:58533"/>
        <dbReference type="EC" id="2.4.2.28"/>
    </reaction>
</comment>
<dbReference type="PANTHER" id="PTHR42679:SF2">
    <property type="entry name" value="S-METHYL-5'-THIOADENOSINE PHOSPHORYLASE"/>
    <property type="match status" value="1"/>
</dbReference>
<accession>A0A6B0YUT2</accession>
<dbReference type="EC" id="2.4.2.28" evidence="4"/>
<proteinExistence type="inferred from homology"/>
<reference evidence="6" key="1">
    <citation type="submission" date="2019-09" db="EMBL/GenBank/DDBJ databases">
        <title>Characterisation of the sponge microbiome using genome-centric metagenomics.</title>
        <authorList>
            <person name="Engelberts J.P."/>
            <person name="Robbins S.J."/>
            <person name="De Goeij J.M."/>
            <person name="Aranda M."/>
            <person name="Bell S.C."/>
            <person name="Webster N.S."/>
        </authorList>
    </citation>
    <scope>NUCLEOTIDE SEQUENCE</scope>
    <source>
        <strain evidence="6">SB0664_bin_27</strain>
    </source>
</reference>
<dbReference type="FunFam" id="3.40.50.1580:FF:000012">
    <property type="entry name" value="Probable 6-oxopurine nucleoside phosphorylase"/>
    <property type="match status" value="1"/>
</dbReference>
<feature type="binding site" evidence="4">
    <location>
        <begin position="55"/>
        <end position="56"/>
    </location>
    <ligand>
        <name>phosphate</name>
        <dbReference type="ChEBI" id="CHEBI:43474"/>
    </ligand>
</feature>
<comment type="pathway">
    <text evidence="4">Amino-acid biosynthesis; L-methionine biosynthesis via salvage pathway; S-methyl-5-thio-alpha-D-ribose 1-phosphate from S-methyl-5'-thioadenosine (phosphorylase route): step 1/1.</text>
</comment>
<dbReference type="EMBL" id="VXRG01000100">
    <property type="protein sequence ID" value="MXY94121.1"/>
    <property type="molecule type" value="Genomic_DNA"/>
</dbReference>
<comment type="caution">
    <text evidence="6">The sequence shown here is derived from an EMBL/GenBank/DDBJ whole genome shotgun (WGS) entry which is preliminary data.</text>
</comment>
<keyword evidence="3 4" id="KW-0660">Purine salvage</keyword>
<dbReference type="Gene3D" id="3.40.50.1580">
    <property type="entry name" value="Nucleoside phosphorylase domain"/>
    <property type="match status" value="1"/>
</dbReference>
<sequence length="295" mass="32301">MTGPIRFGVIGGSGVYQMDTLSDVEEVELDTPFGKPSDAYIVGTLHGQRVAFLARHGRGHRISPTRLNQRANIYGFKMLGVEYLIAVSACGSLQERLRPGDIVIPDQIFDRTRLRGLSFFDDPDVGTDGLVVHVSVAHPFCDFLSDVCHRAVEQTDATAHLGGSFVTIEGPRFSTKAESIAFRQLGMDIIGMTTTPEAFLAREAEMSYACMAHVTDYDVWHETEEAVTVEAVIRMLMHNAQVAVEAVANAIELLADSGPSPHADALRDALITDKKAVPPEVVDRLELIVGKYFDR</sequence>
<feature type="binding site" evidence="4">
    <location>
        <begin position="216"/>
        <end position="218"/>
    </location>
    <ligand>
        <name>substrate</name>
    </ligand>
</feature>
<comment type="function">
    <text evidence="4">Catalyzes the reversible phosphorylation of S-methyl-5'-thioadenosine (MTA) to adenine and 5-methylthioribose-1-phosphate. Involved in the breakdown of MTA, a major by-product of polyamine biosynthesis. Responsible for the first step in the methionine salvage pathway after MTA has been generated from S-adenosylmethionine. Has broad substrate specificity with 6-aminopurine nucleosides as preferred substrates.</text>
</comment>
<keyword evidence="1 4" id="KW-0328">Glycosyltransferase</keyword>
<dbReference type="InterPro" id="IPR010044">
    <property type="entry name" value="MTAP"/>
</dbReference>
<gene>
    <name evidence="4 6" type="primary">mtnP</name>
    <name evidence="6" type="ORF">F4Y42_11825</name>
</gene>
<dbReference type="PANTHER" id="PTHR42679">
    <property type="entry name" value="S-METHYL-5'-THIOADENOSINE PHOSPHORYLASE"/>
    <property type="match status" value="1"/>
</dbReference>
<feature type="binding site" evidence="4">
    <location>
        <position position="193"/>
    </location>
    <ligand>
        <name>phosphate</name>
        <dbReference type="ChEBI" id="CHEBI:43474"/>
    </ligand>
</feature>
<dbReference type="GO" id="GO:0017061">
    <property type="term" value="F:S-methyl-5-thioadenosine phosphorylase activity"/>
    <property type="evidence" value="ECO:0007669"/>
    <property type="project" value="UniProtKB-UniRule"/>
</dbReference>
<evidence type="ECO:0000256" key="2">
    <source>
        <dbReference type="ARBA" id="ARBA00022679"/>
    </source>
</evidence>
<evidence type="ECO:0000313" key="6">
    <source>
        <dbReference type="EMBL" id="MXY94121.1"/>
    </source>
</evidence>
<comment type="subunit">
    <text evidence="4">Homohexamer. Dimer of a homotrimer.</text>
</comment>
<name>A0A6B0YUT2_9CHLR</name>
<feature type="site" description="Important for substrate specificity" evidence="4">
    <location>
        <position position="229"/>
    </location>
</feature>
<dbReference type="NCBIfam" id="TIGR01694">
    <property type="entry name" value="MTAP"/>
    <property type="match status" value="1"/>
</dbReference>
<feature type="binding site" evidence="4">
    <location>
        <begin position="88"/>
        <end position="89"/>
    </location>
    <ligand>
        <name>phosphate</name>
        <dbReference type="ChEBI" id="CHEBI:43474"/>
    </ligand>
</feature>
<feature type="binding site" evidence="4">
    <location>
        <position position="192"/>
    </location>
    <ligand>
        <name>substrate</name>
    </ligand>
</feature>
<dbReference type="Pfam" id="PF01048">
    <property type="entry name" value="PNP_UDP_1"/>
    <property type="match status" value="1"/>
</dbReference>
<dbReference type="AlphaFoldDB" id="A0A6B0YUT2"/>
<evidence type="ECO:0000256" key="3">
    <source>
        <dbReference type="ARBA" id="ARBA00022726"/>
    </source>
</evidence>
<comment type="similarity">
    <text evidence="4">Belongs to the PNP/MTAP phosphorylase family. MTAP subfamily.</text>
</comment>
<dbReference type="InterPro" id="IPR035994">
    <property type="entry name" value="Nucleoside_phosphorylase_sf"/>
</dbReference>
<evidence type="ECO:0000256" key="1">
    <source>
        <dbReference type="ARBA" id="ARBA00022676"/>
    </source>
</evidence>
<protein>
    <recommendedName>
        <fullName evidence="4">S-methyl-5'-thioadenosine phosphorylase</fullName>
        <ecNumber evidence="4">2.4.2.28</ecNumber>
    </recommendedName>
    <alternativeName>
        <fullName evidence="4">5'-methylthioadenosine phosphorylase</fullName>
        <shortName evidence="4">MTA phosphorylase</shortName>
        <shortName evidence="4">MTAP</shortName>
    </alternativeName>
</protein>
<feature type="site" description="Important for substrate specificity" evidence="4">
    <location>
        <position position="174"/>
    </location>
</feature>
<dbReference type="UniPathway" id="UPA00904">
    <property type="reaction ID" value="UER00873"/>
</dbReference>
<organism evidence="6">
    <name type="scientific">Caldilineaceae bacterium SB0664_bin_27</name>
    <dbReference type="NCBI Taxonomy" id="2605260"/>
    <lineage>
        <taxon>Bacteria</taxon>
        <taxon>Bacillati</taxon>
        <taxon>Chloroflexota</taxon>
        <taxon>Caldilineae</taxon>
        <taxon>Caldilineales</taxon>
        <taxon>Caldilineaceae</taxon>
    </lineage>
</organism>
<evidence type="ECO:0000259" key="5">
    <source>
        <dbReference type="Pfam" id="PF01048"/>
    </source>
</evidence>
<evidence type="ECO:0000256" key="4">
    <source>
        <dbReference type="HAMAP-Rule" id="MF_01963"/>
    </source>
</evidence>
<feature type="binding site" evidence="4">
    <location>
        <position position="13"/>
    </location>
    <ligand>
        <name>phosphate</name>
        <dbReference type="ChEBI" id="CHEBI:43474"/>
    </ligand>
</feature>
<dbReference type="GO" id="GO:0006166">
    <property type="term" value="P:purine ribonucleoside salvage"/>
    <property type="evidence" value="ECO:0007669"/>
    <property type="project" value="UniProtKB-KW"/>
</dbReference>
<dbReference type="GO" id="GO:0005829">
    <property type="term" value="C:cytosol"/>
    <property type="evidence" value="ECO:0007669"/>
    <property type="project" value="TreeGrafter"/>
</dbReference>
<dbReference type="CDD" id="cd09010">
    <property type="entry name" value="MTAP_SsMTAPII_like_MTIP"/>
    <property type="match status" value="1"/>
</dbReference>
<dbReference type="HAMAP" id="MF_01963">
    <property type="entry name" value="MTAP"/>
    <property type="match status" value="1"/>
</dbReference>
<feature type="domain" description="Nucleoside phosphorylase" evidence="5">
    <location>
        <begin position="6"/>
        <end position="247"/>
    </location>
</feature>
<dbReference type="InterPro" id="IPR000845">
    <property type="entry name" value="Nucleoside_phosphorylase_d"/>
</dbReference>
<keyword evidence="2 4" id="KW-0808">Transferase</keyword>